<keyword evidence="1" id="KW-1133">Transmembrane helix</keyword>
<keyword evidence="1" id="KW-0812">Transmembrane</keyword>
<dbReference type="EMBL" id="FUYZ01000008">
    <property type="protein sequence ID" value="SKC00797.1"/>
    <property type="molecule type" value="Genomic_DNA"/>
</dbReference>
<dbReference type="Pfam" id="PF22322">
    <property type="entry name" value="DUF6973"/>
    <property type="match status" value="1"/>
</dbReference>
<evidence type="ECO:0000256" key="1">
    <source>
        <dbReference type="SAM" id="Phobius"/>
    </source>
</evidence>
<name>A0A1T5FXH9_9FLAO</name>
<dbReference type="STRING" id="619805.SAMN05660477_02398"/>
<evidence type="ECO:0000259" key="2">
    <source>
        <dbReference type="Pfam" id="PF22322"/>
    </source>
</evidence>
<keyword evidence="4" id="KW-1185">Reference proteome</keyword>
<dbReference type="AlphaFoldDB" id="A0A1T5FXH9"/>
<organism evidence="3 4">
    <name type="scientific">Soonwooa buanensis</name>
    <dbReference type="NCBI Taxonomy" id="619805"/>
    <lineage>
        <taxon>Bacteria</taxon>
        <taxon>Pseudomonadati</taxon>
        <taxon>Bacteroidota</taxon>
        <taxon>Flavobacteriia</taxon>
        <taxon>Flavobacteriales</taxon>
        <taxon>Weeksellaceae</taxon>
        <taxon>Chryseobacterium group</taxon>
        <taxon>Soonwooa</taxon>
    </lineage>
</organism>
<evidence type="ECO:0000313" key="4">
    <source>
        <dbReference type="Proteomes" id="UP000191112"/>
    </source>
</evidence>
<gene>
    <name evidence="3" type="ORF">SAMN05660477_02398</name>
</gene>
<reference evidence="3 4" key="1">
    <citation type="submission" date="2017-02" db="EMBL/GenBank/DDBJ databases">
        <authorList>
            <person name="Peterson S.W."/>
        </authorList>
    </citation>
    <scope>NUCLEOTIDE SEQUENCE [LARGE SCALE GENOMIC DNA]</scope>
    <source>
        <strain evidence="3 4">DSM 22323</strain>
    </source>
</reference>
<sequence>MVLGIGIGHPLFSILYFYASFRAFNIAKKLYPKTSSTNGAGNAFRHSFWVCLIMMYFCKVSSPEKSLKWCRKLTDLHEDLFPNEPLETMMDKHNNEIGLQYFMSLLSGVHRQFFETTFFIDELQKKTKEAVILENLDQKLDERLVYLRE</sequence>
<proteinExistence type="predicted"/>
<feature type="domain" description="DUF6973" evidence="2">
    <location>
        <begin position="5"/>
        <end position="130"/>
    </location>
</feature>
<dbReference type="Proteomes" id="UP000191112">
    <property type="component" value="Unassembled WGS sequence"/>
</dbReference>
<evidence type="ECO:0000313" key="3">
    <source>
        <dbReference type="EMBL" id="SKC00797.1"/>
    </source>
</evidence>
<accession>A0A1T5FXH9</accession>
<feature type="transmembrane region" description="Helical" evidence="1">
    <location>
        <begin position="6"/>
        <end position="24"/>
    </location>
</feature>
<dbReference type="InterPro" id="IPR054246">
    <property type="entry name" value="DUF6973"/>
</dbReference>
<keyword evidence="1" id="KW-0472">Membrane</keyword>
<protein>
    <recommendedName>
        <fullName evidence="2">DUF6973 domain-containing protein</fullName>
    </recommendedName>
</protein>